<reference evidence="1 2" key="1">
    <citation type="submission" date="2018-02" db="EMBL/GenBank/DDBJ databases">
        <title>Bacteriophage NCPPB3778 and a type I-E CRISPR drive the evolution of the US Biological Select Agent, Rathayibacter toxicus.</title>
        <authorList>
            <person name="Davis E.W.II."/>
            <person name="Tabima J.F."/>
            <person name="Weisberg A.J."/>
            <person name="Lopes L.D."/>
            <person name="Wiseman M.S."/>
            <person name="Wiseman M.S."/>
            <person name="Pupko T."/>
            <person name="Belcher M.S."/>
            <person name="Sechler A.J."/>
            <person name="Tancos M.A."/>
            <person name="Schroeder B.K."/>
            <person name="Murray T.D."/>
            <person name="Luster D.G."/>
            <person name="Schneider W.L."/>
            <person name="Rogers E."/>
            <person name="Andreote F.D."/>
            <person name="Grunwald N.J."/>
            <person name="Putnam M.L."/>
            <person name="Chang J.H."/>
        </authorList>
    </citation>
    <scope>NUCLEOTIDE SEQUENCE [LARGE SCALE GENOMIC DNA]</scope>
    <source>
        <strain evidence="1 2">AY1D6</strain>
    </source>
</reference>
<dbReference type="Proteomes" id="UP000239698">
    <property type="component" value="Unassembled WGS sequence"/>
</dbReference>
<name>A0ABX5A7X6_RATRA</name>
<keyword evidence="2" id="KW-1185">Reference proteome</keyword>
<organism evidence="1 2">
    <name type="scientific">Rathayibacter rathayi</name>
    <name type="common">Corynebacterium rathayi</name>
    <dbReference type="NCBI Taxonomy" id="33887"/>
    <lineage>
        <taxon>Bacteria</taxon>
        <taxon>Bacillati</taxon>
        <taxon>Actinomycetota</taxon>
        <taxon>Actinomycetes</taxon>
        <taxon>Micrococcales</taxon>
        <taxon>Microbacteriaceae</taxon>
        <taxon>Rathayibacter</taxon>
    </lineage>
</organism>
<comment type="caution">
    <text evidence="1">The sequence shown here is derived from an EMBL/GenBank/DDBJ whole genome shotgun (WGS) entry which is preliminary data.</text>
</comment>
<evidence type="ECO:0000313" key="1">
    <source>
        <dbReference type="EMBL" id="PPH71365.1"/>
    </source>
</evidence>
<gene>
    <name evidence="1" type="ORF">C5C40_15060</name>
</gene>
<evidence type="ECO:0000313" key="2">
    <source>
        <dbReference type="Proteomes" id="UP000239698"/>
    </source>
</evidence>
<protein>
    <submittedName>
        <fullName evidence="1">Uncharacterized protein</fullName>
    </submittedName>
</protein>
<accession>A0ABX5A7X6</accession>
<sequence length="69" mass="7045">MCPAYITDVSAFDENLHPRGHASSVGAFADRTHSAPEGTLIADPGADPLYVDALGSSAATAALIARFDA</sequence>
<proteinExistence type="predicted"/>
<dbReference type="EMBL" id="PSVT01000057">
    <property type="protein sequence ID" value="PPH71365.1"/>
    <property type="molecule type" value="Genomic_DNA"/>
</dbReference>